<feature type="region of interest" description="Disordered" evidence="1">
    <location>
        <begin position="74"/>
        <end position="142"/>
    </location>
</feature>
<reference evidence="3" key="1">
    <citation type="submission" date="2023-06" db="EMBL/GenBank/DDBJ databases">
        <authorList>
            <consortium name="Lawrence Berkeley National Laboratory"/>
            <person name="Ahrendt S."/>
            <person name="Sahu N."/>
            <person name="Indic B."/>
            <person name="Wong-Bajracharya J."/>
            <person name="Merenyi Z."/>
            <person name="Ke H.-M."/>
            <person name="Monk M."/>
            <person name="Kocsube S."/>
            <person name="Drula E."/>
            <person name="Lipzen A."/>
            <person name="Balint B."/>
            <person name="Henrissat B."/>
            <person name="Andreopoulos B."/>
            <person name="Martin F.M."/>
            <person name="Harder C.B."/>
            <person name="Rigling D."/>
            <person name="Ford K.L."/>
            <person name="Foster G.D."/>
            <person name="Pangilinan J."/>
            <person name="Papanicolaou A."/>
            <person name="Barry K."/>
            <person name="LaButti K."/>
            <person name="Viragh M."/>
            <person name="Koriabine M."/>
            <person name="Yan M."/>
            <person name="Riley R."/>
            <person name="Champramary S."/>
            <person name="Plett K.L."/>
            <person name="Tsai I.J."/>
            <person name="Slot J."/>
            <person name="Sipos G."/>
            <person name="Plett J."/>
            <person name="Nagy L.G."/>
            <person name="Grigoriev I.V."/>
        </authorList>
    </citation>
    <scope>NUCLEOTIDE SEQUENCE</scope>
    <source>
        <strain evidence="3">CCBAS 213</strain>
    </source>
</reference>
<organism evidence="3 4">
    <name type="scientific">Armillaria tabescens</name>
    <name type="common">Ringless honey mushroom</name>
    <name type="synonym">Agaricus tabescens</name>
    <dbReference type="NCBI Taxonomy" id="1929756"/>
    <lineage>
        <taxon>Eukaryota</taxon>
        <taxon>Fungi</taxon>
        <taxon>Dikarya</taxon>
        <taxon>Basidiomycota</taxon>
        <taxon>Agaricomycotina</taxon>
        <taxon>Agaricomycetes</taxon>
        <taxon>Agaricomycetidae</taxon>
        <taxon>Agaricales</taxon>
        <taxon>Marasmiineae</taxon>
        <taxon>Physalacriaceae</taxon>
        <taxon>Desarmillaria</taxon>
    </lineage>
</organism>
<feature type="chain" id="PRO_5041397466" evidence="2">
    <location>
        <begin position="24"/>
        <end position="219"/>
    </location>
</feature>
<feature type="signal peptide" evidence="2">
    <location>
        <begin position="1"/>
        <end position="23"/>
    </location>
</feature>
<keyword evidence="2" id="KW-0732">Signal</keyword>
<proteinExistence type="predicted"/>
<dbReference type="EMBL" id="JAUEPS010000096">
    <property type="protein sequence ID" value="KAK0438529.1"/>
    <property type="molecule type" value="Genomic_DNA"/>
</dbReference>
<feature type="region of interest" description="Disordered" evidence="1">
    <location>
        <begin position="177"/>
        <end position="219"/>
    </location>
</feature>
<sequence>MSKPCAPLGLLYYMLLLPQQVSLHASYKALHETTTAISWHGHTLSFRSSVVQEAQQDGISGGQEAVTKKRIRMMRTENENEDQNKDEDMNRDKIVGSDKDNSSHRDAPRRKMTAAAEKECQNQKHSGPSSQAETSTTAAKRQWTEVSPVTVVNPLIGLQITVPENLPVELSKNTSAMDNVASSASTDQTPQEKPVDDTLPKNGNLSAPTESNGGSEKQQ</sequence>
<accession>A0AA39MLX8</accession>
<dbReference type="RefSeq" id="XP_060322973.1">
    <property type="nucleotide sequence ID" value="XM_060470429.1"/>
</dbReference>
<evidence type="ECO:0000313" key="3">
    <source>
        <dbReference type="EMBL" id="KAK0438529.1"/>
    </source>
</evidence>
<keyword evidence="4" id="KW-1185">Reference proteome</keyword>
<gene>
    <name evidence="3" type="ORF">EV420DRAFT_1486644</name>
</gene>
<protein>
    <submittedName>
        <fullName evidence="3">Uncharacterized protein</fullName>
    </submittedName>
</protein>
<dbReference type="Proteomes" id="UP001175211">
    <property type="component" value="Unassembled WGS sequence"/>
</dbReference>
<name>A0AA39MLX8_ARMTA</name>
<dbReference type="GeneID" id="85353977"/>
<evidence type="ECO:0000313" key="4">
    <source>
        <dbReference type="Proteomes" id="UP001175211"/>
    </source>
</evidence>
<comment type="caution">
    <text evidence="3">The sequence shown here is derived from an EMBL/GenBank/DDBJ whole genome shotgun (WGS) entry which is preliminary data.</text>
</comment>
<feature type="compositionally biased region" description="Polar residues" evidence="1">
    <location>
        <begin position="201"/>
        <end position="219"/>
    </location>
</feature>
<evidence type="ECO:0000256" key="2">
    <source>
        <dbReference type="SAM" id="SignalP"/>
    </source>
</evidence>
<feature type="compositionally biased region" description="Polar residues" evidence="1">
    <location>
        <begin position="123"/>
        <end position="142"/>
    </location>
</feature>
<feature type="compositionally biased region" description="Polar residues" evidence="1">
    <location>
        <begin position="177"/>
        <end position="191"/>
    </location>
</feature>
<dbReference type="AlphaFoldDB" id="A0AA39MLX8"/>
<feature type="compositionally biased region" description="Basic and acidic residues" evidence="1">
    <location>
        <begin position="74"/>
        <end position="106"/>
    </location>
</feature>
<evidence type="ECO:0000256" key="1">
    <source>
        <dbReference type="SAM" id="MobiDB-lite"/>
    </source>
</evidence>